<dbReference type="Proteomes" id="UP000274593">
    <property type="component" value="Chromosome"/>
</dbReference>
<protein>
    <submittedName>
        <fullName evidence="2">DUF1801 domain-containing protein</fullName>
    </submittedName>
</protein>
<name>A0A3S8R9V5_9FLAO</name>
<evidence type="ECO:0000313" key="2">
    <source>
        <dbReference type="EMBL" id="AZJ36599.1"/>
    </source>
</evidence>
<sequence>MKPAEEYILKQPEPFKSILLHLQVLIESNFQNLELKYKWKIPVYYMNGKQLCYINASHKKGFVDVGFWAKGILQDFDAFLVSEGRTVVKSLRYTSVEEINEEILLQVIEEVSKHNHKSFWRKAN</sequence>
<organism evidence="2 3">
    <name type="scientific">Tenacibaculum singaporense</name>
    <dbReference type="NCBI Taxonomy" id="2358479"/>
    <lineage>
        <taxon>Bacteria</taxon>
        <taxon>Pseudomonadati</taxon>
        <taxon>Bacteroidota</taxon>
        <taxon>Flavobacteriia</taxon>
        <taxon>Flavobacteriales</taxon>
        <taxon>Flavobacteriaceae</taxon>
        <taxon>Tenacibaculum</taxon>
    </lineage>
</organism>
<reference evidence="2 3" key="1">
    <citation type="submission" date="2018-09" db="EMBL/GenBank/DDBJ databases">
        <title>Insights into the microbiota of Asian seabass (Lates calcarifer) with tenacibaculosis symptoms and description of sp. nov. Tenacibaculum singaporense.</title>
        <authorList>
            <person name="Miyake S."/>
            <person name="Soh M."/>
            <person name="Azman M.N."/>
            <person name="Ngoh S.Y."/>
            <person name="Orban L."/>
        </authorList>
    </citation>
    <scope>NUCLEOTIDE SEQUENCE [LARGE SCALE GENOMIC DNA]</scope>
    <source>
        <strain evidence="2 3">DSM 106434</strain>
    </source>
</reference>
<proteinExistence type="predicted"/>
<dbReference type="SUPFAM" id="SSF159888">
    <property type="entry name" value="YdhG-like"/>
    <property type="match status" value="1"/>
</dbReference>
<dbReference type="InterPro" id="IPR014922">
    <property type="entry name" value="YdhG-like"/>
</dbReference>
<dbReference type="RefSeq" id="WP_125068479.1">
    <property type="nucleotide sequence ID" value="NZ_CP032548.1"/>
</dbReference>
<dbReference type="EMBL" id="CP032548">
    <property type="protein sequence ID" value="AZJ36599.1"/>
    <property type="molecule type" value="Genomic_DNA"/>
</dbReference>
<gene>
    <name evidence="2" type="ORF">D6T69_14090</name>
</gene>
<keyword evidence="3" id="KW-1185">Reference proteome</keyword>
<evidence type="ECO:0000259" key="1">
    <source>
        <dbReference type="Pfam" id="PF08818"/>
    </source>
</evidence>
<evidence type="ECO:0000313" key="3">
    <source>
        <dbReference type="Proteomes" id="UP000274593"/>
    </source>
</evidence>
<feature type="domain" description="YdhG-like" evidence="1">
    <location>
        <begin position="16"/>
        <end position="110"/>
    </location>
</feature>
<accession>A0A3S8R9V5</accession>
<dbReference type="Pfam" id="PF08818">
    <property type="entry name" value="DUF1801"/>
    <property type="match status" value="1"/>
</dbReference>
<dbReference type="KEGG" id="tsig:D6T69_14090"/>
<dbReference type="Gene3D" id="3.90.1150.200">
    <property type="match status" value="1"/>
</dbReference>
<dbReference type="AlphaFoldDB" id="A0A3S8R9V5"/>